<dbReference type="InterPro" id="IPR018957">
    <property type="entry name" value="Znf_C3HC4_RING-type"/>
</dbReference>
<name>A0A1Y2BF66_9TREE</name>
<dbReference type="CDD" id="cd20346">
    <property type="entry name" value="BRcat_RBR_ANKIB1"/>
    <property type="match status" value="1"/>
</dbReference>
<evidence type="ECO:0000313" key="13">
    <source>
        <dbReference type="EMBL" id="ORY33473.1"/>
    </source>
</evidence>
<dbReference type="Pfam" id="PF19422">
    <property type="entry name" value="Ariadne"/>
    <property type="match status" value="1"/>
</dbReference>
<reference evidence="13 14" key="1">
    <citation type="submission" date="2016-07" db="EMBL/GenBank/DDBJ databases">
        <title>Pervasive Adenine N6-methylation of Active Genes in Fungi.</title>
        <authorList>
            <consortium name="DOE Joint Genome Institute"/>
            <person name="Mondo S.J."/>
            <person name="Dannebaum R.O."/>
            <person name="Kuo R.C."/>
            <person name="Labutti K."/>
            <person name="Haridas S."/>
            <person name="Kuo A."/>
            <person name="Salamov A."/>
            <person name="Ahrendt S.R."/>
            <person name="Lipzen A."/>
            <person name="Sullivan W."/>
            <person name="Andreopoulos W.B."/>
            <person name="Clum A."/>
            <person name="Lindquist E."/>
            <person name="Daum C."/>
            <person name="Ramamoorthy G.K."/>
            <person name="Gryganskyi A."/>
            <person name="Culley D."/>
            <person name="Magnuson J.K."/>
            <person name="James T.Y."/>
            <person name="O'Malley M.A."/>
            <person name="Stajich J.E."/>
            <person name="Spatafora J.W."/>
            <person name="Visel A."/>
            <person name="Grigoriev I.V."/>
        </authorList>
    </citation>
    <scope>NUCLEOTIDE SEQUENCE [LARGE SCALE GENOMIC DNA]</scope>
    <source>
        <strain evidence="13 14">68-887.2</strain>
    </source>
</reference>
<evidence type="ECO:0000256" key="6">
    <source>
        <dbReference type="ARBA" id="ARBA00022771"/>
    </source>
</evidence>
<keyword evidence="7" id="KW-0833">Ubl conjugation pathway</keyword>
<comment type="catalytic activity">
    <reaction evidence="1">
        <text>[E2 ubiquitin-conjugating enzyme]-S-ubiquitinyl-L-cysteine + [acceptor protein]-L-lysine = [E2 ubiquitin-conjugating enzyme]-L-cysteine + [acceptor protein]-N(6)-ubiquitinyl-L-lysine.</text>
        <dbReference type="EC" id="2.3.2.31"/>
    </reaction>
</comment>
<dbReference type="GO" id="GO:0008270">
    <property type="term" value="F:zinc ion binding"/>
    <property type="evidence" value="ECO:0007669"/>
    <property type="project" value="UniProtKB-KW"/>
</dbReference>
<keyword evidence="3" id="KW-0808">Transferase</keyword>
<dbReference type="Pfam" id="PF22191">
    <property type="entry name" value="IBR_1"/>
    <property type="match status" value="1"/>
</dbReference>
<dbReference type="Gene3D" id="3.30.40.10">
    <property type="entry name" value="Zinc/RING finger domain, C3HC4 (zinc finger)"/>
    <property type="match status" value="1"/>
</dbReference>
<dbReference type="EMBL" id="MCFC01000006">
    <property type="protein sequence ID" value="ORY33473.1"/>
    <property type="molecule type" value="Genomic_DNA"/>
</dbReference>
<dbReference type="Pfam" id="PF01485">
    <property type="entry name" value="IBR"/>
    <property type="match status" value="1"/>
</dbReference>
<evidence type="ECO:0000256" key="2">
    <source>
        <dbReference type="ARBA" id="ARBA00012251"/>
    </source>
</evidence>
<dbReference type="GO" id="GO:0016567">
    <property type="term" value="P:protein ubiquitination"/>
    <property type="evidence" value="ECO:0007669"/>
    <property type="project" value="InterPro"/>
</dbReference>
<evidence type="ECO:0000259" key="12">
    <source>
        <dbReference type="PROSITE" id="PS51873"/>
    </source>
</evidence>
<organism evidence="13 14">
    <name type="scientific">Naematelia encephala</name>
    <dbReference type="NCBI Taxonomy" id="71784"/>
    <lineage>
        <taxon>Eukaryota</taxon>
        <taxon>Fungi</taxon>
        <taxon>Dikarya</taxon>
        <taxon>Basidiomycota</taxon>
        <taxon>Agaricomycotina</taxon>
        <taxon>Tremellomycetes</taxon>
        <taxon>Tremellales</taxon>
        <taxon>Naemateliaceae</taxon>
        <taxon>Naematelia</taxon>
    </lineage>
</organism>
<gene>
    <name evidence="13" type="ORF">BCR39DRAFT_563976</name>
</gene>
<keyword evidence="5" id="KW-0677">Repeat</keyword>
<dbReference type="EC" id="2.3.2.31" evidence="2"/>
<dbReference type="AlphaFoldDB" id="A0A1Y2BF66"/>
<evidence type="ECO:0000256" key="1">
    <source>
        <dbReference type="ARBA" id="ARBA00001798"/>
    </source>
</evidence>
<dbReference type="Gene3D" id="1.20.120.1750">
    <property type="match status" value="1"/>
</dbReference>
<keyword evidence="8" id="KW-0862">Zinc</keyword>
<dbReference type="PANTHER" id="PTHR11685">
    <property type="entry name" value="RBR FAMILY RING FINGER AND IBR DOMAIN-CONTAINING"/>
    <property type="match status" value="1"/>
</dbReference>
<evidence type="ECO:0000313" key="14">
    <source>
        <dbReference type="Proteomes" id="UP000193986"/>
    </source>
</evidence>
<dbReference type="InterPro" id="IPR001841">
    <property type="entry name" value="Znf_RING"/>
</dbReference>
<dbReference type="GO" id="GO:0061630">
    <property type="term" value="F:ubiquitin protein ligase activity"/>
    <property type="evidence" value="ECO:0007669"/>
    <property type="project" value="UniProtKB-EC"/>
</dbReference>
<dbReference type="SMART" id="SM00647">
    <property type="entry name" value="IBR"/>
    <property type="match status" value="2"/>
</dbReference>
<keyword evidence="6 9" id="KW-0863">Zinc-finger</keyword>
<dbReference type="InterPro" id="IPR002867">
    <property type="entry name" value="IBR_dom"/>
</dbReference>
<dbReference type="InterPro" id="IPR048962">
    <property type="entry name" value="ARIH1-like_UBL"/>
</dbReference>
<dbReference type="CDD" id="cd20356">
    <property type="entry name" value="Rcat_RBR_HHARI-like"/>
    <property type="match status" value="1"/>
</dbReference>
<dbReference type="OrthoDB" id="10009520at2759"/>
<dbReference type="PROSITE" id="PS51873">
    <property type="entry name" value="TRIAD"/>
    <property type="match status" value="1"/>
</dbReference>
<feature type="domain" description="RING-type" evidence="12">
    <location>
        <begin position="140"/>
        <end position="360"/>
    </location>
</feature>
<keyword evidence="14" id="KW-1185">Reference proteome</keyword>
<feature type="region of interest" description="Disordered" evidence="10">
    <location>
        <begin position="1"/>
        <end position="49"/>
    </location>
</feature>
<comment type="caution">
    <text evidence="13">The sequence shown here is derived from an EMBL/GenBank/DDBJ whole genome shotgun (WGS) entry which is preliminary data.</text>
</comment>
<evidence type="ECO:0000256" key="4">
    <source>
        <dbReference type="ARBA" id="ARBA00022723"/>
    </source>
</evidence>
<dbReference type="FunCoup" id="A0A1Y2BF66">
    <property type="interactions" value="410"/>
</dbReference>
<sequence>MSSDDEANDIYYDDDDYGDDFDGQAGSAEDESMSEPDAEGYDVLSPSIDDLPQKKPYDVTYKVRTVQEIMDMQNREVQKIHALLDIPTSTAAILLRHHVWNSEKLQEAYFTDPEQTLLDAGLSPPSSPSPVKRTRSQHTVPFECPICCMDFTKEQVEDLTLTMGCGHRFCRTCWTEYISGKIRDEGESARIQCMGEACKRIVRPELVDELVPGELSKKYHNLLNAAYVADSPSLRWCPHPGCEHVIECHQVPPRMLNQLVPTVKCDCGRFLCFGCGYAGNHRPVLCKIVKMWEKKCADDSETANWLQANTKECTKCQSTIEKNGGCNHMTCKKCKWEFCWVCMGPWSEHGTSWYQCNRFDEKSGIDARDTQAKSRASLERYLHYFTRYANHDQSAKLDAVFYTTTENRMKAMQTQGLSWIETVFMRNAVDTIIAARITLKYSYAMAFYLVRNNDTEIFESNQTDLEMAVENLSHQLETNPEPDILMKMKQDITNLSAYVKKRSDILLDDVLTGYFEGRWKFTVTV</sequence>
<dbReference type="InterPro" id="IPR031127">
    <property type="entry name" value="E3_UB_ligase_RBR"/>
</dbReference>
<evidence type="ECO:0000256" key="3">
    <source>
        <dbReference type="ARBA" id="ARBA00022679"/>
    </source>
</evidence>
<proteinExistence type="predicted"/>
<feature type="compositionally biased region" description="Acidic residues" evidence="10">
    <location>
        <begin position="1"/>
        <end position="40"/>
    </location>
</feature>
<keyword evidence="4" id="KW-0479">Metal-binding</keyword>
<dbReference type="PROSITE" id="PS50089">
    <property type="entry name" value="ZF_RING_2"/>
    <property type="match status" value="1"/>
</dbReference>
<evidence type="ECO:0000259" key="11">
    <source>
        <dbReference type="PROSITE" id="PS50089"/>
    </source>
</evidence>
<dbReference type="InParanoid" id="A0A1Y2BF66"/>
<evidence type="ECO:0000256" key="7">
    <source>
        <dbReference type="ARBA" id="ARBA00022786"/>
    </source>
</evidence>
<evidence type="ECO:0000256" key="5">
    <source>
        <dbReference type="ARBA" id="ARBA00022737"/>
    </source>
</evidence>
<protein>
    <recommendedName>
        <fullName evidence="2">RBR-type E3 ubiquitin transferase</fullName>
        <ecNumber evidence="2">2.3.2.31</ecNumber>
    </recommendedName>
</protein>
<evidence type="ECO:0000256" key="10">
    <source>
        <dbReference type="SAM" id="MobiDB-lite"/>
    </source>
</evidence>
<dbReference type="FunFam" id="1.20.120.1750:FF:000007">
    <property type="entry name" value="RBR-type E3 ubiquitin transferase"/>
    <property type="match status" value="1"/>
</dbReference>
<dbReference type="InterPro" id="IPR013083">
    <property type="entry name" value="Znf_RING/FYVE/PHD"/>
</dbReference>
<dbReference type="Proteomes" id="UP000193986">
    <property type="component" value="Unassembled WGS sequence"/>
</dbReference>
<dbReference type="InterPro" id="IPR045840">
    <property type="entry name" value="Ariadne"/>
</dbReference>
<feature type="domain" description="RING-type" evidence="11">
    <location>
        <begin position="144"/>
        <end position="193"/>
    </location>
</feature>
<dbReference type="InterPro" id="IPR044066">
    <property type="entry name" value="TRIAD_supradom"/>
</dbReference>
<evidence type="ECO:0000256" key="9">
    <source>
        <dbReference type="PROSITE-ProRule" id="PRU00175"/>
    </source>
</evidence>
<dbReference type="Pfam" id="PF00097">
    <property type="entry name" value="zf-C3HC4"/>
    <property type="match status" value="1"/>
</dbReference>
<dbReference type="STRING" id="71784.A0A1Y2BF66"/>
<dbReference type="FunFam" id="3.30.40.10:FF:000019">
    <property type="entry name" value="RBR-type E3 ubiquitin transferase"/>
    <property type="match status" value="1"/>
</dbReference>
<dbReference type="SUPFAM" id="SSF57850">
    <property type="entry name" value="RING/U-box"/>
    <property type="match status" value="3"/>
</dbReference>
<evidence type="ECO:0000256" key="8">
    <source>
        <dbReference type="ARBA" id="ARBA00022833"/>
    </source>
</evidence>
<accession>A0A1Y2BF66</accession>
<dbReference type="Pfam" id="PF21235">
    <property type="entry name" value="UBA_ARI1"/>
    <property type="match status" value="1"/>
</dbReference>